<dbReference type="RefSeq" id="WP_158740308.1">
    <property type="nucleotide sequence ID" value="NZ_JAFBEP010000008.1"/>
</dbReference>
<dbReference type="AlphaFoldDB" id="A0A7C8LPU7"/>
<keyword evidence="6" id="KW-1185">Reference proteome</keyword>
<dbReference type="PANTHER" id="PTHR43537">
    <property type="entry name" value="TRANSCRIPTIONAL REGULATOR, GNTR FAMILY"/>
    <property type="match status" value="1"/>
</dbReference>
<dbReference type="PROSITE" id="PS50949">
    <property type="entry name" value="HTH_GNTR"/>
    <property type="match status" value="1"/>
</dbReference>
<dbReference type="InterPro" id="IPR008920">
    <property type="entry name" value="TF_FadR/GntR_C"/>
</dbReference>
<gene>
    <name evidence="5" type="ORF">GND95_07845</name>
</gene>
<dbReference type="Gene3D" id="1.10.10.10">
    <property type="entry name" value="Winged helix-like DNA-binding domain superfamily/Winged helix DNA-binding domain"/>
    <property type="match status" value="1"/>
</dbReference>
<proteinExistence type="predicted"/>
<evidence type="ECO:0000313" key="6">
    <source>
        <dbReference type="Proteomes" id="UP000483018"/>
    </source>
</evidence>
<evidence type="ECO:0000313" key="5">
    <source>
        <dbReference type="EMBL" id="KAE9634026.1"/>
    </source>
</evidence>
<dbReference type="EMBL" id="WSLF01000006">
    <property type="protein sequence ID" value="KAE9634026.1"/>
    <property type="molecule type" value="Genomic_DNA"/>
</dbReference>
<dbReference type="GO" id="GO:0003700">
    <property type="term" value="F:DNA-binding transcription factor activity"/>
    <property type="evidence" value="ECO:0007669"/>
    <property type="project" value="InterPro"/>
</dbReference>
<dbReference type="InterPro" id="IPR000524">
    <property type="entry name" value="Tscrpt_reg_HTH_GntR"/>
</dbReference>
<sequence length="237" mass="27993">MNLTLNQISNIGDSIYYSLRKEIIELNLEPGEPLVIKEIAQKLGVSRSPVRDSIIKLGKEGLVDIFAQRGTYVSKIDLKRVEEEKFIRSSLEEKAILLFMNCYDDSSIIKLESLIEMQNISLQNQDYISFLDYDDEFHSIFFNVAEKEMSWNLIESISGHYRRLRLITLWDLEISEDVIKQHRQIIHYIKEKNIDMILQSIRQHFARIISQKDNIVEKYPSYFKQNFNDSFLGRSFR</sequence>
<evidence type="ECO:0000256" key="2">
    <source>
        <dbReference type="ARBA" id="ARBA00023125"/>
    </source>
</evidence>
<accession>A0A7C8LPU7</accession>
<dbReference type="InterPro" id="IPR036390">
    <property type="entry name" value="WH_DNA-bd_sf"/>
</dbReference>
<dbReference type="SUPFAM" id="SSF46785">
    <property type="entry name" value="Winged helix' DNA-binding domain"/>
    <property type="match status" value="1"/>
</dbReference>
<name>A0A7C8LPU7_9FIRM</name>
<dbReference type="InterPro" id="IPR036388">
    <property type="entry name" value="WH-like_DNA-bd_sf"/>
</dbReference>
<dbReference type="Proteomes" id="UP000483018">
    <property type="component" value="Unassembled WGS sequence"/>
</dbReference>
<dbReference type="SUPFAM" id="SSF48008">
    <property type="entry name" value="GntR ligand-binding domain-like"/>
    <property type="match status" value="1"/>
</dbReference>
<feature type="domain" description="HTH gntR-type" evidence="4">
    <location>
        <begin position="9"/>
        <end position="76"/>
    </location>
</feature>
<dbReference type="OrthoDB" id="368823at2"/>
<comment type="caution">
    <text evidence="5">The sequence shown here is derived from an EMBL/GenBank/DDBJ whole genome shotgun (WGS) entry which is preliminary data.</text>
</comment>
<dbReference type="SMART" id="SM00345">
    <property type="entry name" value="HTH_GNTR"/>
    <property type="match status" value="1"/>
</dbReference>
<evidence type="ECO:0000256" key="3">
    <source>
        <dbReference type="ARBA" id="ARBA00023163"/>
    </source>
</evidence>
<evidence type="ECO:0000256" key="1">
    <source>
        <dbReference type="ARBA" id="ARBA00023015"/>
    </source>
</evidence>
<dbReference type="Pfam" id="PF07729">
    <property type="entry name" value="FCD"/>
    <property type="match status" value="1"/>
</dbReference>
<keyword evidence="3" id="KW-0804">Transcription</keyword>
<dbReference type="InterPro" id="IPR011711">
    <property type="entry name" value="GntR_C"/>
</dbReference>
<protein>
    <submittedName>
        <fullName evidence="5">GntR family transcriptional regulator</fullName>
    </submittedName>
</protein>
<organism evidence="5 6">
    <name type="scientific">Defluviitalea raffinosedens</name>
    <dbReference type="NCBI Taxonomy" id="1450156"/>
    <lineage>
        <taxon>Bacteria</taxon>
        <taxon>Bacillati</taxon>
        <taxon>Bacillota</taxon>
        <taxon>Clostridia</taxon>
        <taxon>Lachnospirales</taxon>
        <taxon>Defluviitaleaceae</taxon>
        <taxon>Defluviitalea</taxon>
    </lineage>
</organism>
<dbReference type="GO" id="GO:0003677">
    <property type="term" value="F:DNA binding"/>
    <property type="evidence" value="ECO:0007669"/>
    <property type="project" value="UniProtKB-KW"/>
</dbReference>
<keyword evidence="2" id="KW-0238">DNA-binding</keyword>
<dbReference type="Pfam" id="PF00392">
    <property type="entry name" value="GntR"/>
    <property type="match status" value="1"/>
</dbReference>
<keyword evidence="1" id="KW-0805">Transcription regulation</keyword>
<dbReference type="Gene3D" id="1.20.120.530">
    <property type="entry name" value="GntR ligand-binding domain-like"/>
    <property type="match status" value="1"/>
</dbReference>
<dbReference type="PANTHER" id="PTHR43537:SF45">
    <property type="entry name" value="GNTR FAMILY REGULATORY PROTEIN"/>
    <property type="match status" value="1"/>
</dbReference>
<reference evidence="5 6" key="1">
    <citation type="submission" date="2019-12" db="EMBL/GenBank/DDBJ databases">
        <title>Defluviitalea raffinosedens, isolated from a biogas fermenter, genome sequencing and characterization.</title>
        <authorList>
            <person name="Rettenmaier R."/>
            <person name="Schneider M."/>
            <person name="Neuhaus K."/>
            <person name="Liebl W."/>
            <person name="Zverlov V."/>
        </authorList>
    </citation>
    <scope>NUCLEOTIDE SEQUENCE [LARGE SCALE GENOMIC DNA]</scope>
    <source>
        <strain evidence="5 6">249c-K6</strain>
    </source>
</reference>
<evidence type="ECO:0000259" key="4">
    <source>
        <dbReference type="PROSITE" id="PS50949"/>
    </source>
</evidence>